<dbReference type="EMBL" id="MCFD01000001">
    <property type="protein sequence ID" value="ORX74232.1"/>
    <property type="molecule type" value="Genomic_DNA"/>
</dbReference>
<accession>A0A1Y1WL61</accession>
<organism evidence="2 3">
    <name type="scientific">Linderina pennispora</name>
    <dbReference type="NCBI Taxonomy" id="61395"/>
    <lineage>
        <taxon>Eukaryota</taxon>
        <taxon>Fungi</taxon>
        <taxon>Fungi incertae sedis</taxon>
        <taxon>Zoopagomycota</taxon>
        <taxon>Kickxellomycotina</taxon>
        <taxon>Kickxellomycetes</taxon>
        <taxon>Kickxellales</taxon>
        <taxon>Kickxellaceae</taxon>
        <taxon>Linderina</taxon>
    </lineage>
</organism>
<dbReference type="GeneID" id="63806657"/>
<dbReference type="AlphaFoldDB" id="A0A1Y1WL61"/>
<protein>
    <submittedName>
        <fullName evidence="2">Uncharacterized protein</fullName>
    </submittedName>
</protein>
<sequence length="672" mass="72515">MSLPAFAASPAAAAAAAAVSSGPHTADKVSKHHSIATTVTEPATPWWLSSDSTHAHTACPLRPFAHMVVELPRKTDSSGKCTCSSAQRTGQAAVSMEDLRDASIVHFSDALRRKFHSIAPEARVGATVGEVLQFAAHSRKLRSTTSGLWSMLGWLVRGPEADQATEMAVRDVDDDSLPQRPRNIAQVPEDDPLLIGNEGLGHVELAAVRRTKHSCIFALCAHALPGVLEDDHQTPRGEGAQLAIVHVAEVSTLHQAACCGIPSLLPPPVPLEQYFSRFVESSRSLGPPPSLPPLLRRDAEPCTIDSPLSWMSMLVSRHGLVEMAYPLRHATLSSTDGESGADPDPTLEGTPPVALASLLGESVFSRIHPEDVARVVKALRLAWDARPDVYHFSRLRREWQRRRLSSAGERAVSSAPNTPPMRPHRSATMHTGGARPVLGDRQVHHREGIEVANGMVELNVQVQISGTSSDIDWDDLDSTAEHARFAKMRLTRWPLILKPPKPSAYRDGESEEPQDGFVLIGLQPLPEPSRSRTATAVEPHGTCHDQKKHSISSIASTSTLVGLGVAPQQTGSLDALSLDRLCRSTSSLSCQELTARSSIDSHDELPATDMQRTPTPVARPIVGLTANVVQTATAMSPHQQHLAMRRRSNIVVGSLQSVANMQSFGTPREFAD</sequence>
<proteinExistence type="predicted"/>
<dbReference type="RefSeq" id="XP_040747443.1">
    <property type="nucleotide sequence ID" value="XM_040890009.1"/>
</dbReference>
<evidence type="ECO:0000256" key="1">
    <source>
        <dbReference type="SAM" id="MobiDB-lite"/>
    </source>
</evidence>
<evidence type="ECO:0000313" key="3">
    <source>
        <dbReference type="Proteomes" id="UP000193922"/>
    </source>
</evidence>
<reference evidence="2 3" key="1">
    <citation type="submission" date="2016-07" db="EMBL/GenBank/DDBJ databases">
        <title>Pervasive Adenine N6-methylation of Active Genes in Fungi.</title>
        <authorList>
            <consortium name="DOE Joint Genome Institute"/>
            <person name="Mondo S.J."/>
            <person name="Dannebaum R.O."/>
            <person name="Kuo R.C."/>
            <person name="Labutti K."/>
            <person name="Haridas S."/>
            <person name="Kuo A."/>
            <person name="Salamov A."/>
            <person name="Ahrendt S.R."/>
            <person name="Lipzen A."/>
            <person name="Sullivan W."/>
            <person name="Andreopoulos W.B."/>
            <person name="Clum A."/>
            <person name="Lindquist E."/>
            <person name="Daum C."/>
            <person name="Ramamoorthy G.K."/>
            <person name="Gryganskyi A."/>
            <person name="Culley D."/>
            <person name="Magnuson J.K."/>
            <person name="James T.Y."/>
            <person name="O'Malley M.A."/>
            <person name="Stajich J.E."/>
            <person name="Spatafora J.W."/>
            <person name="Visel A."/>
            <person name="Grigoriev I.V."/>
        </authorList>
    </citation>
    <scope>NUCLEOTIDE SEQUENCE [LARGE SCALE GENOMIC DNA]</scope>
    <source>
        <strain evidence="2 3">ATCC 12442</strain>
    </source>
</reference>
<dbReference type="OrthoDB" id="39591at2759"/>
<gene>
    <name evidence="2" type="ORF">DL89DRAFT_289838</name>
</gene>
<comment type="caution">
    <text evidence="2">The sequence shown here is derived from an EMBL/GenBank/DDBJ whole genome shotgun (WGS) entry which is preliminary data.</text>
</comment>
<evidence type="ECO:0000313" key="2">
    <source>
        <dbReference type="EMBL" id="ORX74232.1"/>
    </source>
</evidence>
<dbReference type="Proteomes" id="UP000193922">
    <property type="component" value="Unassembled WGS sequence"/>
</dbReference>
<feature type="region of interest" description="Disordered" evidence="1">
    <location>
        <begin position="405"/>
        <end position="436"/>
    </location>
</feature>
<keyword evidence="3" id="KW-1185">Reference proteome</keyword>
<name>A0A1Y1WL61_9FUNG</name>